<feature type="compositionally biased region" description="Low complexity" evidence="5">
    <location>
        <begin position="327"/>
        <end position="342"/>
    </location>
</feature>
<dbReference type="CDD" id="cd12307">
    <property type="entry name" value="RRM_NIFK_like"/>
    <property type="match status" value="1"/>
</dbReference>
<dbReference type="Pfam" id="PF00076">
    <property type="entry name" value="RRM_1"/>
    <property type="match status" value="1"/>
</dbReference>
<dbReference type="PANTHER" id="PTHR46754">
    <property type="entry name" value="MKI67 FHA DOMAIN-INTERACTING NUCLEOLAR PHOSPHOPROTEIN"/>
    <property type="match status" value="1"/>
</dbReference>
<dbReference type="AlphaFoldDB" id="A0A7S3BEE2"/>
<accession>A0A7S3BEE2</accession>
<name>A0A7S3BEE2_9EUKA</name>
<feature type="region of interest" description="Disordered" evidence="5">
    <location>
        <begin position="253"/>
        <end position="284"/>
    </location>
</feature>
<comment type="subcellular location">
    <subcellularLocation>
        <location evidence="1">Nucleus</location>
        <location evidence="1">Nucleolus</location>
    </subcellularLocation>
</comment>
<feature type="compositionally biased region" description="Basic residues" evidence="5">
    <location>
        <begin position="1"/>
        <end position="15"/>
    </location>
</feature>
<evidence type="ECO:0000256" key="1">
    <source>
        <dbReference type="ARBA" id="ARBA00004604"/>
    </source>
</evidence>
<evidence type="ECO:0000259" key="6">
    <source>
        <dbReference type="PROSITE" id="PS50102"/>
    </source>
</evidence>
<evidence type="ECO:0000313" key="7">
    <source>
        <dbReference type="EMBL" id="CAE0130991.1"/>
    </source>
</evidence>
<keyword evidence="3" id="KW-0539">Nucleus</keyword>
<dbReference type="GO" id="GO:0003723">
    <property type="term" value="F:RNA binding"/>
    <property type="evidence" value="ECO:0007669"/>
    <property type="project" value="UniProtKB-UniRule"/>
</dbReference>
<dbReference type="InterPro" id="IPR035979">
    <property type="entry name" value="RBD_domain_sf"/>
</dbReference>
<dbReference type="GO" id="GO:0005730">
    <property type="term" value="C:nucleolus"/>
    <property type="evidence" value="ECO:0007669"/>
    <property type="project" value="UniProtKB-SubCell"/>
</dbReference>
<keyword evidence="2 4" id="KW-0694">RNA-binding</keyword>
<feature type="compositionally biased region" description="Basic and acidic residues" evidence="5">
    <location>
        <begin position="343"/>
        <end position="369"/>
    </location>
</feature>
<evidence type="ECO:0000256" key="5">
    <source>
        <dbReference type="SAM" id="MobiDB-lite"/>
    </source>
</evidence>
<evidence type="ECO:0000256" key="2">
    <source>
        <dbReference type="ARBA" id="ARBA00022884"/>
    </source>
</evidence>
<proteinExistence type="predicted"/>
<reference evidence="7" key="1">
    <citation type="submission" date="2021-01" db="EMBL/GenBank/DDBJ databases">
        <authorList>
            <person name="Corre E."/>
            <person name="Pelletier E."/>
            <person name="Niang G."/>
            <person name="Scheremetjew M."/>
            <person name="Finn R."/>
            <person name="Kale V."/>
            <person name="Holt S."/>
            <person name="Cochrane G."/>
            <person name="Meng A."/>
            <person name="Brown T."/>
            <person name="Cohen L."/>
        </authorList>
    </citation>
    <scope>NUCLEOTIDE SEQUENCE</scope>
    <source>
        <strain evidence="7">CCMP281</strain>
    </source>
</reference>
<sequence>MGGAGGKKKQTKRPTKVVAVRASSKEPAVATAPAPVSAKRSRSEDIIPVTSRAETDYSDNEEASAAAAMALDERTTASMKRQLRSLKPTPEDAGVLYLGHIPHGFYEDQMRGFFSQFGTVSRLRLARNKKTGRSKHYAYIEFRHREVAQIVAKSMNGYLMFSKVLVCKLLSKEEVHPETFKNAHRRFKIIDRATMVRKNFNQPATESEAAKRETKLIAGDRRKRRKLEALGIEYGFGGFAASAASSAKRTRGVLPATASREESAVDGAAPDALPHESGQAAGVAQQTAGKAAKAGKVGKLVAGEAAVAKVDDMEAAEAGAVKAGKLGKAGKRAAGVGEGAADVETKPTKRLKASEDGISKGVSKGDSKGGGKVSSKGSPVAEGAKLPTKSPPKVAMAAGQKARKAKAK</sequence>
<evidence type="ECO:0000256" key="4">
    <source>
        <dbReference type="PROSITE-ProRule" id="PRU00176"/>
    </source>
</evidence>
<gene>
    <name evidence="7" type="ORF">HERI1096_LOCUS28441</name>
</gene>
<dbReference type="SMART" id="SM00360">
    <property type="entry name" value="RRM"/>
    <property type="match status" value="1"/>
</dbReference>
<protein>
    <recommendedName>
        <fullName evidence="6">RRM domain-containing protein</fullName>
    </recommendedName>
</protein>
<feature type="domain" description="RRM" evidence="6">
    <location>
        <begin position="94"/>
        <end position="172"/>
    </location>
</feature>
<feature type="region of interest" description="Disordered" evidence="5">
    <location>
        <begin position="1"/>
        <end position="45"/>
    </location>
</feature>
<dbReference type="EMBL" id="HBHX01051528">
    <property type="protein sequence ID" value="CAE0130991.1"/>
    <property type="molecule type" value="Transcribed_RNA"/>
</dbReference>
<dbReference type="Gene3D" id="3.30.70.330">
    <property type="match status" value="1"/>
</dbReference>
<feature type="region of interest" description="Disordered" evidence="5">
    <location>
        <begin position="327"/>
        <end position="408"/>
    </location>
</feature>
<feature type="compositionally biased region" description="Low complexity" evidence="5">
    <location>
        <begin position="27"/>
        <end position="38"/>
    </location>
</feature>
<organism evidence="7">
    <name type="scientific">Haptolina ericina</name>
    <dbReference type="NCBI Taxonomy" id="156174"/>
    <lineage>
        <taxon>Eukaryota</taxon>
        <taxon>Haptista</taxon>
        <taxon>Haptophyta</taxon>
        <taxon>Prymnesiophyceae</taxon>
        <taxon>Prymnesiales</taxon>
        <taxon>Prymnesiaceae</taxon>
        <taxon>Haptolina</taxon>
    </lineage>
</organism>
<evidence type="ECO:0000256" key="3">
    <source>
        <dbReference type="ARBA" id="ARBA00023242"/>
    </source>
</evidence>
<dbReference type="InterPro" id="IPR012677">
    <property type="entry name" value="Nucleotide-bd_a/b_plait_sf"/>
</dbReference>
<dbReference type="InterPro" id="IPR000504">
    <property type="entry name" value="RRM_dom"/>
</dbReference>
<dbReference type="PROSITE" id="PS50102">
    <property type="entry name" value="RRM"/>
    <property type="match status" value="1"/>
</dbReference>
<dbReference type="SUPFAM" id="SSF54928">
    <property type="entry name" value="RNA-binding domain, RBD"/>
    <property type="match status" value="1"/>
</dbReference>